<dbReference type="AlphaFoldDB" id="A0A0R1UC77"/>
<gene>
    <name evidence="1" type="ORF">FC50_GL002371</name>
</gene>
<protein>
    <submittedName>
        <fullName evidence="1">Uncharacterized protein</fullName>
    </submittedName>
</protein>
<reference evidence="1 2" key="1">
    <citation type="journal article" date="2015" name="Genome Announc.">
        <title>Expanding the biotechnology potential of lactobacilli through comparative genomics of 213 strains and associated genera.</title>
        <authorList>
            <person name="Sun Z."/>
            <person name="Harris H.M."/>
            <person name="McCann A."/>
            <person name="Guo C."/>
            <person name="Argimon S."/>
            <person name="Zhang W."/>
            <person name="Yang X."/>
            <person name="Jeffery I.B."/>
            <person name="Cooney J.C."/>
            <person name="Kagawa T.F."/>
            <person name="Liu W."/>
            <person name="Song Y."/>
            <person name="Salvetti E."/>
            <person name="Wrobel A."/>
            <person name="Rasinkangas P."/>
            <person name="Parkhill J."/>
            <person name="Rea M.C."/>
            <person name="O'Sullivan O."/>
            <person name="Ritari J."/>
            <person name="Douillard F.P."/>
            <person name="Paul Ross R."/>
            <person name="Yang R."/>
            <person name="Briner A.E."/>
            <person name="Felis G.E."/>
            <person name="de Vos W.M."/>
            <person name="Barrangou R."/>
            <person name="Klaenhammer T.R."/>
            <person name="Caufield P.W."/>
            <person name="Cui Y."/>
            <person name="Zhang H."/>
            <person name="O'Toole P.W."/>
        </authorList>
    </citation>
    <scope>NUCLEOTIDE SEQUENCE [LARGE SCALE GENOMIC DNA]</scope>
    <source>
        <strain evidence="1 2">DSM 15945</strain>
    </source>
</reference>
<evidence type="ECO:0000313" key="2">
    <source>
        <dbReference type="Proteomes" id="UP000051922"/>
    </source>
</evidence>
<dbReference type="RefSeq" id="WP_054651245.1">
    <property type="nucleotide sequence ID" value="NZ_AZFJ01000003.1"/>
</dbReference>
<sequence length="65" mass="7155">MDEVEYKYYRKCISDAKDAMWDITNSIDPDGDVALEALDDAITDIGDALDAADSALDDVEVTDHD</sequence>
<accession>A0A0R1UC77</accession>
<comment type="caution">
    <text evidence="1">The sequence shown here is derived from an EMBL/GenBank/DDBJ whole genome shotgun (WGS) entry which is preliminary data.</text>
</comment>
<evidence type="ECO:0000313" key="1">
    <source>
        <dbReference type="EMBL" id="KRL88611.1"/>
    </source>
</evidence>
<dbReference type="EMBL" id="AZFJ01000003">
    <property type="protein sequence ID" value="KRL88611.1"/>
    <property type="molecule type" value="Genomic_DNA"/>
</dbReference>
<proteinExistence type="predicted"/>
<name>A0A0R1UC77_9LACO</name>
<organism evidence="1 2">
    <name type="scientific">Lacticaseibacillus pantheris DSM 15945 = JCM 12539 = NBRC 106106</name>
    <dbReference type="NCBI Taxonomy" id="1423783"/>
    <lineage>
        <taxon>Bacteria</taxon>
        <taxon>Bacillati</taxon>
        <taxon>Bacillota</taxon>
        <taxon>Bacilli</taxon>
        <taxon>Lactobacillales</taxon>
        <taxon>Lactobacillaceae</taxon>
        <taxon>Lacticaseibacillus</taxon>
    </lineage>
</organism>
<dbReference type="STRING" id="1423783.FC50_GL002371"/>
<keyword evidence="2" id="KW-1185">Reference proteome</keyword>
<dbReference type="Proteomes" id="UP000051922">
    <property type="component" value="Unassembled WGS sequence"/>
</dbReference>
<dbReference type="PATRIC" id="fig|1423783.4.peg.2437"/>